<gene>
    <name evidence="1" type="ORF">FBU59_001151</name>
</gene>
<evidence type="ECO:0000313" key="2">
    <source>
        <dbReference type="Proteomes" id="UP001150603"/>
    </source>
</evidence>
<accession>A0ACC1JEM4</accession>
<protein>
    <submittedName>
        <fullName evidence="1">Uncharacterized protein</fullName>
    </submittedName>
</protein>
<comment type="caution">
    <text evidence="1">The sequence shown here is derived from an EMBL/GenBank/DDBJ whole genome shotgun (WGS) entry which is preliminary data.</text>
</comment>
<dbReference type="Proteomes" id="UP001150603">
    <property type="component" value="Unassembled WGS sequence"/>
</dbReference>
<reference evidence="1" key="1">
    <citation type="submission" date="2022-07" db="EMBL/GenBank/DDBJ databases">
        <title>Phylogenomic reconstructions and comparative analyses of Kickxellomycotina fungi.</title>
        <authorList>
            <person name="Reynolds N.K."/>
            <person name="Stajich J.E."/>
            <person name="Barry K."/>
            <person name="Grigoriev I.V."/>
            <person name="Crous P."/>
            <person name="Smith M.E."/>
        </authorList>
    </citation>
    <scope>NUCLEOTIDE SEQUENCE</scope>
    <source>
        <strain evidence="1">NRRL 5244</strain>
    </source>
</reference>
<organism evidence="1 2">
    <name type="scientific">Linderina macrospora</name>
    <dbReference type="NCBI Taxonomy" id="4868"/>
    <lineage>
        <taxon>Eukaryota</taxon>
        <taxon>Fungi</taxon>
        <taxon>Fungi incertae sedis</taxon>
        <taxon>Zoopagomycota</taxon>
        <taxon>Kickxellomycotina</taxon>
        <taxon>Kickxellomycetes</taxon>
        <taxon>Kickxellales</taxon>
        <taxon>Kickxellaceae</taxon>
        <taxon>Linderina</taxon>
    </lineage>
</organism>
<keyword evidence="2" id="KW-1185">Reference proteome</keyword>
<name>A0ACC1JEM4_9FUNG</name>
<proteinExistence type="predicted"/>
<sequence>MIHSTKSARTSLAKPFKSPRKLPVTPAKEPATECQTPPVSSAKKKRRLSPPLTSTPKTPTRTPRRALRTPQTGNTSLRSVLSKSPMAPRFTIHDKETQRLLQEKARLQKELLETREQVAMLERAHLLVTKGDAETVDGLVRKWQAACAAASEDLFEVLRPMMEAQRQTDALSAEAATAPNSEEDIDVAYMLRRLGIDPDLF</sequence>
<evidence type="ECO:0000313" key="1">
    <source>
        <dbReference type="EMBL" id="KAJ1949420.1"/>
    </source>
</evidence>
<dbReference type="EMBL" id="JANBPW010000461">
    <property type="protein sequence ID" value="KAJ1949420.1"/>
    <property type="molecule type" value="Genomic_DNA"/>
</dbReference>